<feature type="domain" description="DUF6593" evidence="1">
    <location>
        <begin position="1"/>
        <end position="72"/>
    </location>
</feature>
<evidence type="ECO:0000313" key="2">
    <source>
        <dbReference type="EMBL" id="PFH53532.1"/>
    </source>
</evidence>
<reference evidence="2 3" key="1">
    <citation type="submission" date="2014-02" db="EMBL/GenBank/DDBJ databases">
        <title>Transposable element dynamics among asymbiotic and ectomycorrhizal Amanita fungi.</title>
        <authorList>
            <consortium name="DOE Joint Genome Institute"/>
            <person name="Hess J."/>
            <person name="Skrede I."/>
            <person name="Wolfe B."/>
            <person name="LaButti K."/>
            <person name="Ohm R.A."/>
            <person name="Grigoriev I.V."/>
            <person name="Pringle A."/>
        </authorList>
    </citation>
    <scope>NUCLEOTIDE SEQUENCE [LARGE SCALE GENOMIC DNA]</scope>
    <source>
        <strain evidence="2 3">SKay4041</strain>
    </source>
</reference>
<accession>A0A2A9NZV5</accession>
<feature type="non-terminal residue" evidence="2">
    <location>
        <position position="73"/>
    </location>
</feature>
<name>A0A2A9NZV5_9AGAR</name>
<sequence>WEFTGPDNRSYKWQFFLCSPMLFVNDNTHTLLARFCRAKVGIVSRPRRSSLEIHPAGLHMVDWIVLTFVTFWR</sequence>
<evidence type="ECO:0000259" key="1">
    <source>
        <dbReference type="Pfam" id="PF20236"/>
    </source>
</evidence>
<dbReference type="Proteomes" id="UP000242287">
    <property type="component" value="Unassembled WGS sequence"/>
</dbReference>
<evidence type="ECO:0000313" key="3">
    <source>
        <dbReference type="Proteomes" id="UP000242287"/>
    </source>
</evidence>
<dbReference type="OrthoDB" id="2605483at2759"/>
<protein>
    <recommendedName>
        <fullName evidence="1">DUF6593 domain-containing protein</fullName>
    </recommendedName>
</protein>
<dbReference type="EMBL" id="KZ301973">
    <property type="protein sequence ID" value="PFH53532.1"/>
    <property type="molecule type" value="Genomic_DNA"/>
</dbReference>
<feature type="non-terminal residue" evidence="2">
    <location>
        <position position="1"/>
    </location>
</feature>
<dbReference type="Pfam" id="PF20236">
    <property type="entry name" value="DUF6593"/>
    <property type="match status" value="1"/>
</dbReference>
<gene>
    <name evidence="2" type="ORF">AMATHDRAFT_97975</name>
</gene>
<organism evidence="2 3">
    <name type="scientific">Amanita thiersii Skay4041</name>
    <dbReference type="NCBI Taxonomy" id="703135"/>
    <lineage>
        <taxon>Eukaryota</taxon>
        <taxon>Fungi</taxon>
        <taxon>Dikarya</taxon>
        <taxon>Basidiomycota</taxon>
        <taxon>Agaricomycotina</taxon>
        <taxon>Agaricomycetes</taxon>
        <taxon>Agaricomycetidae</taxon>
        <taxon>Agaricales</taxon>
        <taxon>Pluteineae</taxon>
        <taxon>Amanitaceae</taxon>
        <taxon>Amanita</taxon>
    </lineage>
</organism>
<dbReference type="InterPro" id="IPR046528">
    <property type="entry name" value="DUF6593"/>
</dbReference>
<proteinExistence type="predicted"/>
<keyword evidence="3" id="KW-1185">Reference proteome</keyword>
<dbReference type="AlphaFoldDB" id="A0A2A9NZV5"/>